<dbReference type="PROSITE" id="PS50110">
    <property type="entry name" value="RESPONSE_REGULATORY"/>
    <property type="match status" value="1"/>
</dbReference>
<protein>
    <submittedName>
        <fullName evidence="6">PAS domain S-box</fullName>
    </submittedName>
</protein>
<evidence type="ECO:0000256" key="2">
    <source>
        <dbReference type="PROSITE-ProRule" id="PRU00169"/>
    </source>
</evidence>
<evidence type="ECO:0000313" key="7">
    <source>
        <dbReference type="Proteomes" id="UP000027153"/>
    </source>
</evidence>
<organism evidence="6 7">
    <name type="scientific">Candidatus Methanoperedens nitratireducens</name>
    <dbReference type="NCBI Taxonomy" id="1392998"/>
    <lineage>
        <taxon>Archaea</taxon>
        <taxon>Methanobacteriati</taxon>
        <taxon>Methanobacteriota</taxon>
        <taxon>Stenosarchaea group</taxon>
        <taxon>Methanomicrobia</taxon>
        <taxon>Methanosarcinales</taxon>
        <taxon>ANME-2 cluster</taxon>
        <taxon>Candidatus Methanoperedentaceae</taxon>
        <taxon>Candidatus Methanoperedens</taxon>
    </lineage>
</organism>
<name>A0A062V457_9EURY</name>
<dbReference type="Gene3D" id="1.10.287.130">
    <property type="match status" value="1"/>
</dbReference>
<dbReference type="SMART" id="SM00388">
    <property type="entry name" value="HisKA"/>
    <property type="match status" value="1"/>
</dbReference>
<feature type="modified residue" description="4-aspartylphosphate" evidence="2">
    <location>
        <position position="292"/>
    </location>
</feature>
<dbReference type="EMBL" id="JMIY01000003">
    <property type="protein sequence ID" value="KCZ72127.1"/>
    <property type="molecule type" value="Genomic_DNA"/>
</dbReference>
<comment type="caution">
    <text evidence="6">The sequence shown here is derived from an EMBL/GenBank/DDBJ whole genome shotgun (WGS) entry which is preliminary data.</text>
</comment>
<feature type="domain" description="PAC" evidence="5">
    <location>
        <begin position="98"/>
        <end position="149"/>
    </location>
</feature>
<dbReference type="SMART" id="SM00091">
    <property type="entry name" value="PAS"/>
    <property type="match status" value="1"/>
</dbReference>
<dbReference type="GO" id="GO:0006355">
    <property type="term" value="P:regulation of DNA-templated transcription"/>
    <property type="evidence" value="ECO:0007669"/>
    <property type="project" value="InterPro"/>
</dbReference>
<dbReference type="CDD" id="cd17546">
    <property type="entry name" value="REC_hyHK_CKI1_RcsC-like"/>
    <property type="match status" value="1"/>
</dbReference>
<dbReference type="Gene3D" id="3.40.50.2300">
    <property type="match status" value="1"/>
</dbReference>
<dbReference type="AlphaFoldDB" id="A0A062V457"/>
<dbReference type="InterPro" id="IPR050595">
    <property type="entry name" value="Bact_response_regulator"/>
</dbReference>
<dbReference type="InterPro" id="IPR011006">
    <property type="entry name" value="CheY-like_superfamily"/>
</dbReference>
<dbReference type="Gene3D" id="3.30.450.20">
    <property type="entry name" value="PAS domain"/>
    <property type="match status" value="1"/>
</dbReference>
<dbReference type="SUPFAM" id="SSF52172">
    <property type="entry name" value="CheY-like"/>
    <property type="match status" value="1"/>
</dbReference>
<dbReference type="InterPro" id="IPR000014">
    <property type="entry name" value="PAS"/>
</dbReference>
<dbReference type="Pfam" id="PF00072">
    <property type="entry name" value="Response_reg"/>
    <property type="match status" value="1"/>
</dbReference>
<keyword evidence="1 2" id="KW-0597">Phosphoprotein</keyword>
<evidence type="ECO:0000259" key="5">
    <source>
        <dbReference type="PROSITE" id="PS50113"/>
    </source>
</evidence>
<dbReference type="InterPro" id="IPR036097">
    <property type="entry name" value="HisK_dim/P_sf"/>
</dbReference>
<dbReference type="Proteomes" id="UP000027153">
    <property type="component" value="Unassembled WGS sequence"/>
</dbReference>
<evidence type="ECO:0000313" key="6">
    <source>
        <dbReference type="EMBL" id="KCZ72127.1"/>
    </source>
</evidence>
<dbReference type="Pfam" id="PF00512">
    <property type="entry name" value="HisKA"/>
    <property type="match status" value="1"/>
</dbReference>
<dbReference type="SUPFAM" id="SSF47384">
    <property type="entry name" value="Homodimeric domain of signal transducing histidine kinase"/>
    <property type="match status" value="1"/>
</dbReference>
<dbReference type="InterPro" id="IPR035965">
    <property type="entry name" value="PAS-like_dom_sf"/>
</dbReference>
<feature type="domain" description="PAS" evidence="4">
    <location>
        <begin position="25"/>
        <end position="95"/>
    </location>
</feature>
<keyword evidence="7" id="KW-1185">Reference proteome</keyword>
<evidence type="ECO:0000259" key="3">
    <source>
        <dbReference type="PROSITE" id="PS50110"/>
    </source>
</evidence>
<dbReference type="PANTHER" id="PTHR44591:SF3">
    <property type="entry name" value="RESPONSE REGULATORY DOMAIN-CONTAINING PROTEIN"/>
    <property type="match status" value="1"/>
</dbReference>
<reference evidence="6 7" key="1">
    <citation type="journal article" date="2013" name="Nature">
        <title>Anaerobic oxidation of methane coupled to nitrate reduction in a novel archaeal lineage.</title>
        <authorList>
            <person name="Haroon M.F."/>
            <person name="Hu S."/>
            <person name="Shi Y."/>
            <person name="Imelfort M."/>
            <person name="Keller J."/>
            <person name="Hugenholtz P."/>
            <person name="Yuan Z."/>
            <person name="Tyson G.W."/>
        </authorList>
    </citation>
    <scope>NUCLEOTIDE SEQUENCE [LARGE SCALE GENOMIC DNA]</scope>
    <source>
        <strain evidence="6 7">ANME-2d</strain>
    </source>
</reference>
<dbReference type="PANTHER" id="PTHR44591">
    <property type="entry name" value="STRESS RESPONSE REGULATOR PROTEIN 1"/>
    <property type="match status" value="1"/>
</dbReference>
<proteinExistence type="predicted"/>
<dbReference type="InterPro" id="IPR000700">
    <property type="entry name" value="PAS-assoc_C"/>
</dbReference>
<dbReference type="GO" id="GO:0000155">
    <property type="term" value="F:phosphorelay sensor kinase activity"/>
    <property type="evidence" value="ECO:0007669"/>
    <property type="project" value="InterPro"/>
</dbReference>
<dbReference type="NCBIfam" id="TIGR00229">
    <property type="entry name" value="sensory_box"/>
    <property type="match status" value="1"/>
</dbReference>
<dbReference type="InterPro" id="IPR001789">
    <property type="entry name" value="Sig_transdc_resp-reg_receiver"/>
</dbReference>
<dbReference type="InterPro" id="IPR003661">
    <property type="entry name" value="HisK_dim/P_dom"/>
</dbReference>
<evidence type="ECO:0000259" key="4">
    <source>
        <dbReference type="PROSITE" id="PS50112"/>
    </source>
</evidence>
<dbReference type="PROSITE" id="PS50112">
    <property type="entry name" value="PAS"/>
    <property type="match status" value="1"/>
</dbReference>
<dbReference type="RefSeq" id="WP_048090148.1">
    <property type="nucleotide sequence ID" value="NZ_JMIY01000003.1"/>
</dbReference>
<dbReference type="CDD" id="cd00082">
    <property type="entry name" value="HisKA"/>
    <property type="match status" value="1"/>
</dbReference>
<feature type="domain" description="Response regulatory" evidence="3">
    <location>
        <begin position="241"/>
        <end position="356"/>
    </location>
</feature>
<dbReference type="SUPFAM" id="SSF55785">
    <property type="entry name" value="PYP-like sensor domain (PAS domain)"/>
    <property type="match status" value="1"/>
</dbReference>
<accession>A0A062V457</accession>
<gene>
    <name evidence="6" type="ORF">ANME2D_01530</name>
</gene>
<dbReference type="OrthoDB" id="115915at2157"/>
<dbReference type="CDD" id="cd00130">
    <property type="entry name" value="PAS"/>
    <property type="match status" value="1"/>
</dbReference>
<evidence type="ECO:0000256" key="1">
    <source>
        <dbReference type="ARBA" id="ARBA00022553"/>
    </source>
</evidence>
<sequence>MKNRNTAREQQADRLAEPHQRAAELETCYRSVVESARDIIFTISRDNIVTFLNPAFERITGWPRMQWLDKNYESLIHPDDLSFLMEMYQCVLNGELPPGFESRILSRSGEYVTMELLITPQLHHGEVIGILNIGRNITERRQVLEKTIESAGTGGTAHELNNILTPIILSVQILKEKFKDEESQRLLGILERNANRGADLVKQIRSFARGRADKVYLSSIAITEMQKSEGHFEPPEGRGESILIVDDETPIREITSATLKTSGYRVLTASDGAEASTLYAQNREDIMVVLMDMAMPVMEGPECIRILHKVNPAVKIIAVSGSTDTSELEDIADYVHAFLPKPYTAQRLLHTIHEVINR</sequence>
<dbReference type="SMART" id="SM00448">
    <property type="entry name" value="REC"/>
    <property type="match status" value="1"/>
</dbReference>
<dbReference type="PROSITE" id="PS50113">
    <property type="entry name" value="PAC"/>
    <property type="match status" value="1"/>
</dbReference>
<dbReference type="Pfam" id="PF00989">
    <property type="entry name" value="PAS"/>
    <property type="match status" value="1"/>
</dbReference>
<dbReference type="InterPro" id="IPR013767">
    <property type="entry name" value="PAS_fold"/>
</dbReference>